<dbReference type="GeneID" id="85447061"/>
<evidence type="ECO:0000313" key="3">
    <source>
        <dbReference type="EMBL" id="KAK1573477.1"/>
    </source>
</evidence>
<evidence type="ECO:0000256" key="1">
    <source>
        <dbReference type="SAM" id="MobiDB-lite"/>
    </source>
</evidence>
<keyword evidence="2" id="KW-0472">Membrane</keyword>
<feature type="compositionally biased region" description="Basic and acidic residues" evidence="1">
    <location>
        <begin position="315"/>
        <end position="332"/>
    </location>
</feature>
<feature type="compositionally biased region" description="Basic and acidic residues" evidence="1">
    <location>
        <begin position="423"/>
        <end position="439"/>
    </location>
</feature>
<feature type="region of interest" description="Disordered" evidence="1">
    <location>
        <begin position="389"/>
        <end position="441"/>
    </location>
</feature>
<reference evidence="3" key="1">
    <citation type="submission" date="2021-06" db="EMBL/GenBank/DDBJ databases">
        <title>Comparative genomics, transcriptomics and evolutionary studies reveal genomic signatures of adaptation to plant cell wall in hemibiotrophic fungi.</title>
        <authorList>
            <consortium name="DOE Joint Genome Institute"/>
            <person name="Baroncelli R."/>
            <person name="Diaz J.F."/>
            <person name="Benocci T."/>
            <person name="Peng M."/>
            <person name="Battaglia E."/>
            <person name="Haridas S."/>
            <person name="Andreopoulos W."/>
            <person name="Labutti K."/>
            <person name="Pangilinan J."/>
            <person name="Floch G.L."/>
            <person name="Makela M.R."/>
            <person name="Henrissat B."/>
            <person name="Grigoriev I.V."/>
            <person name="Crouch J.A."/>
            <person name="De Vries R.P."/>
            <person name="Sukno S.A."/>
            <person name="Thon M.R."/>
        </authorList>
    </citation>
    <scope>NUCLEOTIDE SEQUENCE</scope>
    <source>
        <strain evidence="3">CBS 125086</strain>
    </source>
</reference>
<dbReference type="EMBL" id="JAHLJV010000091">
    <property type="protein sequence ID" value="KAK1573477.1"/>
    <property type="molecule type" value="Genomic_DNA"/>
</dbReference>
<keyword evidence="2" id="KW-0812">Transmembrane</keyword>
<feature type="region of interest" description="Disordered" evidence="1">
    <location>
        <begin position="561"/>
        <end position="594"/>
    </location>
</feature>
<protein>
    <submittedName>
        <fullName evidence="3">Uncharacterized protein</fullName>
    </submittedName>
</protein>
<dbReference type="RefSeq" id="XP_060409094.1">
    <property type="nucleotide sequence ID" value="XM_060562821.1"/>
</dbReference>
<keyword evidence="2" id="KW-1133">Transmembrane helix</keyword>
<evidence type="ECO:0000256" key="2">
    <source>
        <dbReference type="SAM" id="Phobius"/>
    </source>
</evidence>
<feature type="transmembrane region" description="Helical" evidence="2">
    <location>
        <begin position="661"/>
        <end position="683"/>
    </location>
</feature>
<feature type="compositionally biased region" description="Polar residues" evidence="1">
    <location>
        <begin position="339"/>
        <end position="350"/>
    </location>
</feature>
<name>A0AAD8UZB5_9PEZI</name>
<organism evidence="3 4">
    <name type="scientific">Colletotrichum navitas</name>
    <dbReference type="NCBI Taxonomy" id="681940"/>
    <lineage>
        <taxon>Eukaryota</taxon>
        <taxon>Fungi</taxon>
        <taxon>Dikarya</taxon>
        <taxon>Ascomycota</taxon>
        <taxon>Pezizomycotina</taxon>
        <taxon>Sordariomycetes</taxon>
        <taxon>Hypocreomycetidae</taxon>
        <taxon>Glomerellales</taxon>
        <taxon>Glomerellaceae</taxon>
        <taxon>Colletotrichum</taxon>
        <taxon>Colletotrichum graminicola species complex</taxon>
    </lineage>
</organism>
<keyword evidence="4" id="KW-1185">Reference proteome</keyword>
<sequence length="701" mass="77916">MCETKVSWAKLRRSRIEKLDDSGTARPAGQAGNKYLDCNTEQWGYPYRCGQTFELVRYPSPVIMTSCLFVLPYFGGMIASRRETLGPDFSPGIVDRVLSPGAESDNRRRGHPEQLITVAADSRQRVLEAWNGLVEAYADKIDQLDAAVRLDVLPFPSWLRGRIAQDQLRGILQAVFSHHWDTKVANKRNETAYRIKAATHLGLDSHWDLYLFFGHATVASRTCWLNLPHNIDALALFSRLLRVRGTSPNYLRQLFRPREFTIAKKAVNPAPVTLTKSRGKEIINKASSSSAAAATQGQAQPKVNRKAVDTINRGSPDHDRTPVRDDLREQRDHRFRPFTTGQPTTDITSDIDQHQVGRTDSVSNDEEECHTPQEFSCSRTNRFRDREIASHASDDDDDAFQDSGFFSGMGEETLRPGTDTGSDAERSSASPRKEAKEDTEVQQVLDEVQQTLARLQAIEEQTEGCIDEEDEWCSISKANAEAIGSQQQIDKDMALLVRRKRVADRALEAGRAKRPRVREASRWASQDNEIRPVFLKETYVQTLSRTLASSLAGRRLRVQANRQVHSHRVNAPLSSSDSGGDGGPSHQGQQDDWSSSAKTAASCALLVSAHRNPERVGVNSSADVRIGSVASHVLKSPYKGFGTVKRQLQASPSCIDSRQNLLHLFGSVLTMTIPIIMVIVGGLQQVHFISKDIRGTSLPAS</sequence>
<evidence type="ECO:0000313" key="4">
    <source>
        <dbReference type="Proteomes" id="UP001230504"/>
    </source>
</evidence>
<dbReference type="Proteomes" id="UP001230504">
    <property type="component" value="Unassembled WGS sequence"/>
</dbReference>
<gene>
    <name evidence="3" type="ORF">LY79DRAFT_662755</name>
</gene>
<feature type="region of interest" description="Disordered" evidence="1">
    <location>
        <begin position="285"/>
        <end position="375"/>
    </location>
</feature>
<dbReference type="AlphaFoldDB" id="A0AAD8UZB5"/>
<proteinExistence type="predicted"/>
<comment type="caution">
    <text evidence="3">The sequence shown here is derived from an EMBL/GenBank/DDBJ whole genome shotgun (WGS) entry which is preliminary data.</text>
</comment>
<accession>A0AAD8UZB5</accession>